<proteinExistence type="predicted"/>
<accession>A0A7H8N5H7</accession>
<dbReference type="InterPro" id="IPR009057">
    <property type="entry name" value="Homeodomain-like_sf"/>
</dbReference>
<dbReference type="Pfam" id="PF12833">
    <property type="entry name" value="HTH_18"/>
    <property type="match status" value="1"/>
</dbReference>
<dbReference type="GO" id="GO:0043565">
    <property type="term" value="F:sequence-specific DNA binding"/>
    <property type="evidence" value="ECO:0007669"/>
    <property type="project" value="InterPro"/>
</dbReference>
<dbReference type="PANTHER" id="PTHR46796">
    <property type="entry name" value="HTH-TYPE TRANSCRIPTIONAL ACTIVATOR RHAS-RELATED"/>
    <property type="match status" value="1"/>
</dbReference>
<dbReference type="RefSeq" id="WP_176161498.1">
    <property type="nucleotide sequence ID" value="NZ_CP054929.1"/>
</dbReference>
<dbReference type="Proteomes" id="UP000509303">
    <property type="component" value="Chromosome"/>
</dbReference>
<dbReference type="GO" id="GO:0003700">
    <property type="term" value="F:DNA-binding transcription factor activity"/>
    <property type="evidence" value="ECO:0007669"/>
    <property type="project" value="InterPro"/>
</dbReference>
<dbReference type="InterPro" id="IPR018062">
    <property type="entry name" value="HTH_AraC-typ_CS"/>
</dbReference>
<dbReference type="AlphaFoldDB" id="A0A7H8N5H7"/>
<gene>
    <name evidence="6" type="ORF">HUT08_09585</name>
</gene>
<sequence>MDALADLLNEARARGALFHQSILAPPWSLRFLHGAPLALVTMVRGDAWITPGGAAPVALRAGDIAIVRGPQPYTVSDRPGVPPQVLVHNDDHCTTPAGEDVSQALTLGLRTYGNSRAGEGLLLSGAYQLPSDVGERLLAALPPLLVLTEECWDCPLTPFVAEEVARDEPGQQVVLDRMLDLLLISTLRAWFARPEAEAPAWYRAHGDPVVGRALHLLHDNPAHPWTVVELAAKTGVSRAALARRFTGLVGEPPMTYLTGWRMALAADLLREPDMTVERAARRVGYANAFALSVAFKRVRGVSPSAHRARARRAQPVPPPRTTPAALPQVVSPAQRSPAPRSPAPTSPTSPV</sequence>
<dbReference type="PANTHER" id="PTHR46796:SF13">
    <property type="entry name" value="HTH-TYPE TRANSCRIPTIONAL ACTIVATOR RHAS"/>
    <property type="match status" value="1"/>
</dbReference>
<dbReference type="SMART" id="SM00342">
    <property type="entry name" value="HTH_ARAC"/>
    <property type="match status" value="1"/>
</dbReference>
<keyword evidence="7" id="KW-1185">Reference proteome</keyword>
<evidence type="ECO:0000256" key="4">
    <source>
        <dbReference type="SAM" id="MobiDB-lite"/>
    </source>
</evidence>
<dbReference type="Pfam" id="PF12852">
    <property type="entry name" value="Cupin_6"/>
    <property type="match status" value="1"/>
</dbReference>
<dbReference type="PROSITE" id="PS00041">
    <property type="entry name" value="HTH_ARAC_FAMILY_1"/>
    <property type="match status" value="1"/>
</dbReference>
<keyword evidence="2" id="KW-0238">DNA-binding</keyword>
<dbReference type="InterPro" id="IPR032783">
    <property type="entry name" value="AraC_lig"/>
</dbReference>
<evidence type="ECO:0000256" key="3">
    <source>
        <dbReference type="ARBA" id="ARBA00023163"/>
    </source>
</evidence>
<dbReference type="PROSITE" id="PS01124">
    <property type="entry name" value="HTH_ARAC_FAMILY_2"/>
    <property type="match status" value="1"/>
</dbReference>
<dbReference type="InterPro" id="IPR050204">
    <property type="entry name" value="AraC_XylS_family_regulators"/>
</dbReference>
<feature type="compositionally biased region" description="Pro residues" evidence="4">
    <location>
        <begin position="339"/>
        <end position="351"/>
    </location>
</feature>
<evidence type="ECO:0000256" key="1">
    <source>
        <dbReference type="ARBA" id="ARBA00023015"/>
    </source>
</evidence>
<name>A0A7H8N5H7_9ACTN</name>
<dbReference type="Gene3D" id="1.10.10.60">
    <property type="entry name" value="Homeodomain-like"/>
    <property type="match status" value="2"/>
</dbReference>
<evidence type="ECO:0000313" key="7">
    <source>
        <dbReference type="Proteomes" id="UP000509303"/>
    </source>
</evidence>
<protein>
    <submittedName>
        <fullName evidence="6">Cupin domain-containing protein</fullName>
    </submittedName>
</protein>
<reference evidence="6 7" key="1">
    <citation type="submission" date="2020-06" db="EMBL/GenBank/DDBJ databases">
        <title>Genome mining for natural products.</title>
        <authorList>
            <person name="Zhang B."/>
            <person name="Shi J."/>
            <person name="Ge H."/>
        </authorList>
    </citation>
    <scope>NUCLEOTIDE SEQUENCE [LARGE SCALE GENOMIC DNA]</scope>
    <source>
        <strain evidence="6 7">NA00687</strain>
    </source>
</reference>
<evidence type="ECO:0000259" key="5">
    <source>
        <dbReference type="PROSITE" id="PS01124"/>
    </source>
</evidence>
<keyword evidence="1" id="KW-0805">Transcription regulation</keyword>
<dbReference type="SUPFAM" id="SSF46689">
    <property type="entry name" value="Homeodomain-like"/>
    <property type="match status" value="2"/>
</dbReference>
<feature type="region of interest" description="Disordered" evidence="4">
    <location>
        <begin position="302"/>
        <end position="351"/>
    </location>
</feature>
<keyword evidence="3" id="KW-0804">Transcription</keyword>
<organism evidence="6 7">
    <name type="scientific">Streptomyces buecherae</name>
    <dbReference type="NCBI Taxonomy" id="2763006"/>
    <lineage>
        <taxon>Bacteria</taxon>
        <taxon>Bacillati</taxon>
        <taxon>Actinomycetota</taxon>
        <taxon>Actinomycetes</taxon>
        <taxon>Kitasatosporales</taxon>
        <taxon>Streptomycetaceae</taxon>
        <taxon>Streptomyces</taxon>
    </lineage>
</organism>
<evidence type="ECO:0000313" key="6">
    <source>
        <dbReference type="EMBL" id="QKW49764.1"/>
    </source>
</evidence>
<dbReference type="EMBL" id="CP054929">
    <property type="protein sequence ID" value="QKW49764.1"/>
    <property type="molecule type" value="Genomic_DNA"/>
</dbReference>
<evidence type="ECO:0000256" key="2">
    <source>
        <dbReference type="ARBA" id="ARBA00023125"/>
    </source>
</evidence>
<dbReference type="InterPro" id="IPR018060">
    <property type="entry name" value="HTH_AraC"/>
</dbReference>
<feature type="domain" description="HTH araC/xylS-type" evidence="5">
    <location>
        <begin position="211"/>
        <end position="309"/>
    </location>
</feature>